<accession>A0A4D4LM40</accession>
<comment type="similarity">
    <text evidence="1">Belongs to the D-isomer specific 2-hydroxyacid dehydrogenase family.</text>
</comment>
<dbReference type="Gene3D" id="3.40.50.720">
    <property type="entry name" value="NAD(P)-binding Rossmann-like Domain"/>
    <property type="match status" value="1"/>
</dbReference>
<protein>
    <recommendedName>
        <fullName evidence="4">D-isomer specific 2-hydroxyacid dehydrogenase catalytic domain-containing protein</fullName>
    </recommendedName>
</protein>
<evidence type="ECO:0000313" key="5">
    <source>
        <dbReference type="EMBL" id="GDY60376.1"/>
    </source>
</evidence>
<dbReference type="EMBL" id="BJHW01000002">
    <property type="protein sequence ID" value="GDY60376.1"/>
    <property type="molecule type" value="Genomic_DNA"/>
</dbReference>
<feature type="domain" description="D-isomer specific 2-hydroxyacid dehydrogenase catalytic" evidence="4">
    <location>
        <begin position="31"/>
        <end position="103"/>
    </location>
</feature>
<dbReference type="PANTHER" id="PTHR42789">
    <property type="entry name" value="D-ISOMER SPECIFIC 2-HYDROXYACID DEHYDROGENASE FAMILY PROTEIN (AFU_ORTHOLOGUE AFUA_6G10090)"/>
    <property type="match status" value="1"/>
</dbReference>
<evidence type="ECO:0000256" key="1">
    <source>
        <dbReference type="ARBA" id="ARBA00005854"/>
    </source>
</evidence>
<evidence type="ECO:0000259" key="4">
    <source>
        <dbReference type="Pfam" id="PF00389"/>
    </source>
</evidence>
<dbReference type="AlphaFoldDB" id="A0A4D4LM40"/>
<gene>
    <name evidence="5" type="ORF">SVIO_109990</name>
</gene>
<reference evidence="5 6" key="1">
    <citation type="journal article" date="2020" name="Int. J. Syst. Evol. Microbiol.">
        <title>Reclassification of Streptomyces castelarensis and Streptomyces sporoclivatus as later heterotypic synonyms of Streptomyces antimycoticus.</title>
        <authorList>
            <person name="Komaki H."/>
            <person name="Tamura T."/>
        </authorList>
    </citation>
    <scope>NUCLEOTIDE SEQUENCE [LARGE SCALE GENOMIC DNA]</scope>
    <source>
        <strain evidence="5 6">NBRC 13459</strain>
    </source>
</reference>
<comment type="caution">
    <text evidence="5">The sequence shown here is derived from an EMBL/GenBank/DDBJ whole genome shotgun (WGS) entry which is preliminary data.</text>
</comment>
<dbReference type="Proteomes" id="UP000301309">
    <property type="component" value="Unassembled WGS sequence"/>
</dbReference>
<dbReference type="InterPro" id="IPR006139">
    <property type="entry name" value="D-isomer_2_OHA_DH_cat_dom"/>
</dbReference>
<evidence type="ECO:0000313" key="6">
    <source>
        <dbReference type="Proteomes" id="UP000301309"/>
    </source>
</evidence>
<dbReference type="Pfam" id="PF00389">
    <property type="entry name" value="2-Hacid_dh"/>
    <property type="match status" value="1"/>
</dbReference>
<organism evidence="5 6">
    <name type="scientific">Streptomyces violaceusniger</name>
    <dbReference type="NCBI Taxonomy" id="68280"/>
    <lineage>
        <taxon>Bacteria</taxon>
        <taxon>Bacillati</taxon>
        <taxon>Actinomycetota</taxon>
        <taxon>Actinomycetes</taxon>
        <taxon>Kitasatosporales</taxon>
        <taxon>Streptomycetaceae</taxon>
        <taxon>Streptomyces</taxon>
        <taxon>Streptomyces violaceusniger group</taxon>
    </lineage>
</organism>
<dbReference type="InterPro" id="IPR050857">
    <property type="entry name" value="D-2-hydroxyacid_DH"/>
</dbReference>
<proteinExistence type="inferred from homology"/>
<evidence type="ECO:0000256" key="2">
    <source>
        <dbReference type="ARBA" id="ARBA00023002"/>
    </source>
</evidence>
<keyword evidence="2" id="KW-0560">Oxidoreductase</keyword>
<name>A0A4D4LM40_STRVO</name>
<keyword evidence="6" id="KW-1185">Reference proteome</keyword>
<evidence type="ECO:0000256" key="3">
    <source>
        <dbReference type="ARBA" id="ARBA00023027"/>
    </source>
</evidence>
<keyword evidence="3" id="KW-0520">NAD</keyword>
<dbReference type="PANTHER" id="PTHR42789:SF1">
    <property type="entry name" value="D-ISOMER SPECIFIC 2-HYDROXYACID DEHYDROGENASE FAMILY PROTEIN (AFU_ORTHOLOGUE AFUA_6G10090)"/>
    <property type="match status" value="1"/>
</dbReference>
<dbReference type="GO" id="GO:0051287">
    <property type="term" value="F:NAD binding"/>
    <property type="evidence" value="ECO:0007669"/>
    <property type="project" value="InterPro"/>
</dbReference>
<dbReference type="GO" id="GO:0016616">
    <property type="term" value="F:oxidoreductase activity, acting on the CH-OH group of donors, NAD or NADP as acceptor"/>
    <property type="evidence" value="ECO:0007669"/>
    <property type="project" value="InterPro"/>
</dbReference>
<sequence length="117" mass="12614">MPEIRRVAILDDYQGAARQYADWSTLPDSTELTVFTEPLGGTEDVIAVLEPFDVVVAMRERTPFPAAVLDRLPNLRLLVTTGPVNAAIDVAAAQRRGIVVSGTRGPGWCRRPSSPGA</sequence>
<dbReference type="SUPFAM" id="SSF52283">
    <property type="entry name" value="Formate/glycerate dehydrogenase catalytic domain-like"/>
    <property type="match status" value="1"/>
</dbReference>